<keyword evidence="7" id="KW-1185">Reference proteome</keyword>
<feature type="binding site" evidence="3">
    <location>
        <position position="98"/>
    </location>
    <ligand>
        <name>Mg(2+)</name>
        <dbReference type="ChEBI" id="CHEBI:18420"/>
        <label>1</label>
    </ligand>
</feature>
<dbReference type="AlphaFoldDB" id="A0A975AYE9"/>
<gene>
    <name evidence="6" type="ORF">GJV85_01770</name>
</gene>
<evidence type="ECO:0000259" key="5">
    <source>
        <dbReference type="PROSITE" id="PS51462"/>
    </source>
</evidence>
<comment type="cofactor">
    <cofactor evidence="1 3">
        <name>Mg(2+)</name>
        <dbReference type="ChEBI" id="CHEBI:18420"/>
    </cofactor>
</comment>
<dbReference type="RefSeq" id="WP_207562166.1">
    <property type="nucleotide sequence ID" value="NZ_CP046072.1"/>
</dbReference>
<dbReference type="InterPro" id="IPR015797">
    <property type="entry name" value="NUDIX_hydrolase-like_dom_sf"/>
</dbReference>
<dbReference type="GO" id="GO:0016818">
    <property type="term" value="F:hydrolase activity, acting on acid anhydrides, in phosphorus-containing anhydrides"/>
    <property type="evidence" value="ECO:0007669"/>
    <property type="project" value="InterPro"/>
</dbReference>
<proteinExistence type="predicted"/>
<dbReference type="KEGG" id="saqt:GJV85_01770"/>
<evidence type="ECO:0000256" key="3">
    <source>
        <dbReference type="PIRSR" id="PIRSR604385-2"/>
    </source>
</evidence>
<evidence type="ECO:0000256" key="2">
    <source>
        <dbReference type="ARBA" id="ARBA00022801"/>
    </source>
</evidence>
<dbReference type="SUPFAM" id="SSF55811">
    <property type="entry name" value="Nudix"/>
    <property type="match status" value="1"/>
</dbReference>
<feature type="short sequence motif" description="Nudix box" evidence="4">
    <location>
        <begin position="79"/>
        <end position="101"/>
    </location>
</feature>
<dbReference type="GO" id="GO:0006753">
    <property type="term" value="P:nucleoside phosphate metabolic process"/>
    <property type="evidence" value="ECO:0007669"/>
    <property type="project" value="TreeGrafter"/>
</dbReference>
<keyword evidence="2 6" id="KW-0378">Hydrolase</keyword>
<reference evidence="6" key="2">
    <citation type="submission" date="2021-04" db="EMBL/GenBank/DDBJ databases">
        <title>Isolation and characterization of a novel species of the genus Sulfurimonas.</title>
        <authorList>
            <person name="Fukui M."/>
        </authorList>
    </citation>
    <scope>NUCLEOTIDE SEQUENCE</scope>
    <source>
        <strain evidence="6">H1576</strain>
    </source>
</reference>
<feature type="binding site" evidence="3">
    <location>
        <position position="147"/>
    </location>
    <ligand>
        <name>Mg(2+)</name>
        <dbReference type="ChEBI" id="CHEBI:18420"/>
        <label>1</label>
    </ligand>
</feature>
<accession>A0A975AYE9</accession>
<keyword evidence="3" id="KW-0479">Metal-binding</keyword>
<keyword evidence="3" id="KW-0460">Magnesium</keyword>
<organism evidence="6 7">
    <name type="scientific">Sulfurimonas aquatica</name>
    <dbReference type="NCBI Taxonomy" id="2672570"/>
    <lineage>
        <taxon>Bacteria</taxon>
        <taxon>Pseudomonadati</taxon>
        <taxon>Campylobacterota</taxon>
        <taxon>Epsilonproteobacteria</taxon>
        <taxon>Campylobacterales</taxon>
        <taxon>Sulfurimonadaceae</taxon>
        <taxon>Sulfurimonas</taxon>
    </lineage>
</organism>
<dbReference type="Gene3D" id="3.90.79.10">
    <property type="entry name" value="Nucleoside Triphosphate Pyrophosphohydrolase"/>
    <property type="match status" value="1"/>
</dbReference>
<sequence length="187" mass="21588">MDKINKISILKEPNFVKPIEITYTHKGVQRIWEAVVTHDSVAILLWHKEKDSFVIVKQLRPPIFNANPSDGYMHELCAGIVDKEISKIEIAREEVLEECGFDVPLKKMQRVTSFYTSVGISGAKQTLYYAQIDESMKLNDGGGLMEEDIEVIYLSTSKAREFLFDESYQKTPGMMMAFYWFFENIKN</sequence>
<dbReference type="InterPro" id="IPR004385">
    <property type="entry name" value="NDP_pyrophosphatase"/>
</dbReference>
<reference evidence="6" key="1">
    <citation type="submission" date="2019-11" db="EMBL/GenBank/DDBJ databases">
        <authorList>
            <person name="Kojima H."/>
        </authorList>
    </citation>
    <scope>NUCLEOTIDE SEQUENCE</scope>
    <source>
        <strain evidence="6">H1576</strain>
    </source>
</reference>
<name>A0A975AYE9_9BACT</name>
<dbReference type="GO" id="GO:0019693">
    <property type="term" value="P:ribose phosphate metabolic process"/>
    <property type="evidence" value="ECO:0007669"/>
    <property type="project" value="TreeGrafter"/>
</dbReference>
<feature type="binding site" evidence="3">
    <location>
        <position position="94"/>
    </location>
    <ligand>
        <name>Mg(2+)</name>
        <dbReference type="ChEBI" id="CHEBI:18420"/>
        <label>1</label>
    </ligand>
</feature>
<protein>
    <submittedName>
        <fullName evidence="6">NUDIX hydrolase</fullName>
    </submittedName>
</protein>
<dbReference type="GO" id="GO:0046872">
    <property type="term" value="F:metal ion binding"/>
    <property type="evidence" value="ECO:0007669"/>
    <property type="project" value="UniProtKB-KW"/>
</dbReference>
<dbReference type="NCBIfam" id="TIGR00052">
    <property type="entry name" value="nudix-type nucleoside diphosphatase, YffH/AdpP family"/>
    <property type="match status" value="1"/>
</dbReference>
<dbReference type="InterPro" id="IPR000086">
    <property type="entry name" value="NUDIX_hydrolase_dom"/>
</dbReference>
<evidence type="ECO:0000313" key="7">
    <source>
        <dbReference type="Proteomes" id="UP000671852"/>
    </source>
</evidence>
<dbReference type="PANTHER" id="PTHR11839:SF15">
    <property type="entry name" value="URIDINE DIPHOSPHATE GLUCOSE PYROPHOSPHATASE NUDT14"/>
    <property type="match status" value="1"/>
</dbReference>
<feature type="domain" description="Nudix hydrolase" evidence="5">
    <location>
        <begin position="36"/>
        <end position="176"/>
    </location>
</feature>
<dbReference type="PROSITE" id="PS51462">
    <property type="entry name" value="NUDIX"/>
    <property type="match status" value="1"/>
</dbReference>
<evidence type="ECO:0000256" key="4">
    <source>
        <dbReference type="PIRSR" id="PIRSR604385-3"/>
    </source>
</evidence>
<dbReference type="CDD" id="cd18887">
    <property type="entry name" value="NUDIX_UGPPase_Nudt14"/>
    <property type="match status" value="1"/>
</dbReference>
<evidence type="ECO:0000313" key="6">
    <source>
        <dbReference type="EMBL" id="QSZ40891.1"/>
    </source>
</evidence>
<feature type="binding site" evidence="3">
    <location>
        <position position="78"/>
    </location>
    <ligand>
        <name>Mg(2+)</name>
        <dbReference type="ChEBI" id="CHEBI:18420"/>
        <label>1</label>
    </ligand>
</feature>
<dbReference type="Proteomes" id="UP000671852">
    <property type="component" value="Chromosome"/>
</dbReference>
<dbReference type="PANTHER" id="PTHR11839">
    <property type="entry name" value="UDP/ADP-SUGAR PYROPHOSPHATASE"/>
    <property type="match status" value="1"/>
</dbReference>
<evidence type="ECO:0000256" key="1">
    <source>
        <dbReference type="ARBA" id="ARBA00001946"/>
    </source>
</evidence>
<dbReference type="EMBL" id="CP046072">
    <property type="protein sequence ID" value="QSZ40891.1"/>
    <property type="molecule type" value="Genomic_DNA"/>
</dbReference>